<sequence>MKIAIIGCGAMGSVYAGLLADAGNEVLVIDRWAAHVAAINSDGLTVDGASGHRNVKVRAFELAPAGETVDLMIVAVKSAVAGAAVRSVASLVGPETLIQTIQNGLGAADDVAESVSADRLIVGIAGGFGASLQGPGKAHHNGMHVIRFGAYAGLSDAAVERIVNVWNDAGFTTEAAQDILAMQWDKLICNVAYSAPCALTGMTVGEAMDDPELGPLSRAAAIEAAETALARSIAIDIPDPVAHVRAFAARMPAAKPSMLLDHEAGRLSEIDYINGAIPREAAKAGTSAPVNEMLARLVRIKERSLGSGPKD</sequence>
<organism evidence="13 14">
    <name type="scientific">Roseovarius pelagicus</name>
    <dbReference type="NCBI Taxonomy" id="2980108"/>
    <lineage>
        <taxon>Bacteria</taxon>
        <taxon>Pseudomonadati</taxon>
        <taxon>Pseudomonadota</taxon>
        <taxon>Alphaproteobacteria</taxon>
        <taxon>Rhodobacterales</taxon>
        <taxon>Roseobacteraceae</taxon>
        <taxon>Roseovarius</taxon>
    </lineage>
</organism>
<keyword evidence="5 10" id="KW-0566">Pantothenate biosynthesis</keyword>
<feature type="domain" description="Ketopantoate reductase C-terminal" evidence="12">
    <location>
        <begin position="178"/>
        <end position="302"/>
    </location>
</feature>
<evidence type="ECO:0000256" key="1">
    <source>
        <dbReference type="ARBA" id="ARBA00004994"/>
    </source>
</evidence>
<evidence type="ECO:0000256" key="4">
    <source>
        <dbReference type="ARBA" id="ARBA00019465"/>
    </source>
</evidence>
<dbReference type="Proteomes" id="UP001064087">
    <property type="component" value="Chromosome"/>
</dbReference>
<dbReference type="Gene3D" id="3.40.50.720">
    <property type="entry name" value="NAD(P)-binding Rossmann-like Domain"/>
    <property type="match status" value="1"/>
</dbReference>
<dbReference type="EC" id="1.1.1.169" evidence="3 10"/>
<name>A0ABY6DD92_9RHOB</name>
<evidence type="ECO:0000256" key="3">
    <source>
        <dbReference type="ARBA" id="ARBA00013014"/>
    </source>
</evidence>
<dbReference type="NCBIfam" id="TIGR00745">
    <property type="entry name" value="apbA_panE"/>
    <property type="match status" value="1"/>
</dbReference>
<dbReference type="InterPro" id="IPR050838">
    <property type="entry name" value="Ketopantoate_reductase"/>
</dbReference>
<dbReference type="InterPro" id="IPR013752">
    <property type="entry name" value="KPA_reductase"/>
</dbReference>
<comment type="similarity">
    <text evidence="2 10">Belongs to the ketopantoate reductase family.</text>
</comment>
<comment type="catalytic activity">
    <reaction evidence="9 10">
        <text>(R)-pantoate + NADP(+) = 2-dehydropantoate + NADPH + H(+)</text>
        <dbReference type="Rhea" id="RHEA:16233"/>
        <dbReference type="ChEBI" id="CHEBI:11561"/>
        <dbReference type="ChEBI" id="CHEBI:15378"/>
        <dbReference type="ChEBI" id="CHEBI:15980"/>
        <dbReference type="ChEBI" id="CHEBI:57783"/>
        <dbReference type="ChEBI" id="CHEBI:58349"/>
        <dbReference type="EC" id="1.1.1.169"/>
    </reaction>
</comment>
<evidence type="ECO:0000256" key="6">
    <source>
        <dbReference type="ARBA" id="ARBA00022857"/>
    </source>
</evidence>
<dbReference type="InterPro" id="IPR013332">
    <property type="entry name" value="KPR_N"/>
</dbReference>
<evidence type="ECO:0000259" key="11">
    <source>
        <dbReference type="Pfam" id="PF02558"/>
    </source>
</evidence>
<dbReference type="Pfam" id="PF02558">
    <property type="entry name" value="ApbA"/>
    <property type="match status" value="1"/>
</dbReference>
<dbReference type="SUPFAM" id="SSF51735">
    <property type="entry name" value="NAD(P)-binding Rossmann-fold domains"/>
    <property type="match status" value="1"/>
</dbReference>
<keyword evidence="7 10" id="KW-0560">Oxidoreductase</keyword>
<dbReference type="InterPro" id="IPR036291">
    <property type="entry name" value="NAD(P)-bd_dom_sf"/>
</dbReference>
<dbReference type="Gene3D" id="1.10.1040.10">
    <property type="entry name" value="N-(1-d-carboxylethyl)-l-norvaline Dehydrogenase, domain 2"/>
    <property type="match status" value="1"/>
</dbReference>
<evidence type="ECO:0000256" key="8">
    <source>
        <dbReference type="ARBA" id="ARBA00032024"/>
    </source>
</evidence>
<keyword evidence="6 10" id="KW-0521">NADP</keyword>
<evidence type="ECO:0000256" key="7">
    <source>
        <dbReference type="ARBA" id="ARBA00023002"/>
    </source>
</evidence>
<evidence type="ECO:0000256" key="9">
    <source>
        <dbReference type="ARBA" id="ARBA00048793"/>
    </source>
</evidence>
<keyword evidence="14" id="KW-1185">Reference proteome</keyword>
<dbReference type="PANTHER" id="PTHR43765">
    <property type="entry name" value="2-DEHYDROPANTOATE 2-REDUCTASE-RELATED"/>
    <property type="match status" value="1"/>
</dbReference>
<dbReference type="SUPFAM" id="SSF48179">
    <property type="entry name" value="6-phosphogluconate dehydrogenase C-terminal domain-like"/>
    <property type="match status" value="1"/>
</dbReference>
<evidence type="ECO:0000313" key="13">
    <source>
        <dbReference type="EMBL" id="UXX83163.1"/>
    </source>
</evidence>
<comment type="function">
    <text evidence="10">Catalyzes the NADPH-dependent reduction of ketopantoate into pantoic acid.</text>
</comment>
<comment type="pathway">
    <text evidence="1 10">Cofactor biosynthesis; (R)-pantothenate biosynthesis; (R)-pantoate from 3-methyl-2-oxobutanoate: step 2/2.</text>
</comment>
<protein>
    <recommendedName>
        <fullName evidence="4 10">2-dehydropantoate 2-reductase</fullName>
        <ecNumber evidence="3 10">1.1.1.169</ecNumber>
    </recommendedName>
    <alternativeName>
        <fullName evidence="8 10">Ketopantoate reductase</fullName>
    </alternativeName>
</protein>
<gene>
    <name evidence="13" type="ORF">N7U68_19150</name>
</gene>
<evidence type="ECO:0000256" key="10">
    <source>
        <dbReference type="RuleBase" id="RU362068"/>
    </source>
</evidence>
<feature type="domain" description="Ketopantoate reductase N-terminal" evidence="11">
    <location>
        <begin position="3"/>
        <end position="152"/>
    </location>
</feature>
<evidence type="ECO:0000256" key="5">
    <source>
        <dbReference type="ARBA" id="ARBA00022655"/>
    </source>
</evidence>
<dbReference type="PANTHER" id="PTHR43765:SF2">
    <property type="entry name" value="2-DEHYDROPANTOATE 2-REDUCTASE"/>
    <property type="match status" value="1"/>
</dbReference>
<dbReference type="InterPro" id="IPR013328">
    <property type="entry name" value="6PGD_dom2"/>
</dbReference>
<dbReference type="InterPro" id="IPR008927">
    <property type="entry name" value="6-PGluconate_DH-like_C_sf"/>
</dbReference>
<accession>A0ABY6DD92</accession>
<proteinExistence type="inferred from homology"/>
<evidence type="ECO:0000313" key="14">
    <source>
        <dbReference type="Proteomes" id="UP001064087"/>
    </source>
</evidence>
<dbReference type="EMBL" id="CP106738">
    <property type="protein sequence ID" value="UXX83163.1"/>
    <property type="molecule type" value="Genomic_DNA"/>
</dbReference>
<dbReference type="Pfam" id="PF08546">
    <property type="entry name" value="ApbA_C"/>
    <property type="match status" value="1"/>
</dbReference>
<dbReference type="RefSeq" id="WP_263047855.1">
    <property type="nucleotide sequence ID" value="NZ_CP106738.1"/>
</dbReference>
<reference evidence="13" key="1">
    <citation type="submission" date="2022-10" db="EMBL/GenBank/DDBJ databases">
        <title>Roseovarius pelagicus sp. nov., isolated from Arctic seawater.</title>
        <authorList>
            <person name="Hong Y.W."/>
            <person name="Hwang C.Y."/>
        </authorList>
    </citation>
    <scope>NUCLEOTIDE SEQUENCE</scope>
    <source>
        <strain evidence="13">HL-MP18</strain>
    </source>
</reference>
<evidence type="ECO:0000259" key="12">
    <source>
        <dbReference type="Pfam" id="PF08546"/>
    </source>
</evidence>
<evidence type="ECO:0000256" key="2">
    <source>
        <dbReference type="ARBA" id="ARBA00007870"/>
    </source>
</evidence>
<dbReference type="InterPro" id="IPR003710">
    <property type="entry name" value="ApbA"/>
</dbReference>